<dbReference type="AlphaFoldDB" id="K8P9L6"/>
<evidence type="ECO:0000313" key="1">
    <source>
        <dbReference type="EMBL" id="EKS36275.1"/>
    </source>
</evidence>
<proteinExistence type="predicted"/>
<name>K8P9L6_9BRAD</name>
<organism evidence="1 2">
    <name type="scientific">Afipia broomeae ATCC 49717</name>
    <dbReference type="NCBI Taxonomy" id="883078"/>
    <lineage>
        <taxon>Bacteria</taxon>
        <taxon>Pseudomonadati</taxon>
        <taxon>Pseudomonadota</taxon>
        <taxon>Alphaproteobacteria</taxon>
        <taxon>Hyphomicrobiales</taxon>
        <taxon>Nitrobacteraceae</taxon>
        <taxon>Afipia</taxon>
    </lineage>
</organism>
<keyword evidence="2" id="KW-1185">Reference proteome</keyword>
<gene>
    <name evidence="1" type="ORF">HMPREF9695_02693</name>
</gene>
<dbReference type="HOGENOM" id="CLU_3131469_0_0_5"/>
<dbReference type="EMBL" id="AGWX01000004">
    <property type="protein sequence ID" value="EKS36275.1"/>
    <property type="molecule type" value="Genomic_DNA"/>
</dbReference>
<dbReference type="PATRIC" id="fig|883078.3.peg.2779"/>
<sequence length="49" mass="5439">MDFVIPDGLRSRPIRNLDALLYLFLGEIPGSIASQSPRNDVRVLTPAFP</sequence>
<protein>
    <submittedName>
        <fullName evidence="1">Uncharacterized protein</fullName>
    </submittedName>
</protein>
<dbReference type="Proteomes" id="UP000001096">
    <property type="component" value="Unassembled WGS sequence"/>
</dbReference>
<comment type="caution">
    <text evidence="1">The sequence shown here is derived from an EMBL/GenBank/DDBJ whole genome shotgun (WGS) entry which is preliminary data.</text>
</comment>
<reference evidence="1 2" key="1">
    <citation type="submission" date="2012-04" db="EMBL/GenBank/DDBJ databases">
        <title>The Genome Sequence of Afipia broomeae ATCC 49717.</title>
        <authorList>
            <consortium name="The Broad Institute Genome Sequencing Platform"/>
            <person name="Earl A."/>
            <person name="Ward D."/>
            <person name="Feldgarden M."/>
            <person name="Gevers D."/>
            <person name="Huys G."/>
            <person name="Walker B."/>
            <person name="Young S.K."/>
            <person name="Zeng Q."/>
            <person name="Gargeya S."/>
            <person name="Fitzgerald M."/>
            <person name="Haas B."/>
            <person name="Abouelleil A."/>
            <person name="Alvarado L."/>
            <person name="Arachchi H.M."/>
            <person name="Berlin A."/>
            <person name="Chapman S.B."/>
            <person name="Goldberg J."/>
            <person name="Griggs A."/>
            <person name="Gujja S."/>
            <person name="Hansen M."/>
            <person name="Howarth C."/>
            <person name="Imamovic A."/>
            <person name="Larimer J."/>
            <person name="McCowen C."/>
            <person name="Montmayeur A."/>
            <person name="Murphy C."/>
            <person name="Neiman D."/>
            <person name="Pearson M."/>
            <person name="Priest M."/>
            <person name="Roberts A."/>
            <person name="Saif S."/>
            <person name="Shea T."/>
            <person name="Sisk P."/>
            <person name="Sykes S."/>
            <person name="Wortman J."/>
            <person name="Nusbaum C."/>
            <person name="Birren B."/>
        </authorList>
    </citation>
    <scope>NUCLEOTIDE SEQUENCE [LARGE SCALE GENOMIC DNA]</scope>
    <source>
        <strain evidence="1 2">ATCC 49717</strain>
    </source>
</reference>
<accession>K8P9L6</accession>
<evidence type="ECO:0000313" key="2">
    <source>
        <dbReference type="Proteomes" id="UP000001096"/>
    </source>
</evidence>